<evidence type="ECO:0000256" key="1">
    <source>
        <dbReference type="SAM" id="Phobius"/>
    </source>
</evidence>
<keyword evidence="1" id="KW-0812">Transmembrane</keyword>
<keyword evidence="1" id="KW-0472">Membrane</keyword>
<reference evidence="2" key="1">
    <citation type="submission" date="2020-05" db="EMBL/GenBank/DDBJ databases">
        <authorList>
            <person name="Chiriac C."/>
            <person name="Salcher M."/>
            <person name="Ghai R."/>
            <person name="Kavagutti S V."/>
        </authorList>
    </citation>
    <scope>NUCLEOTIDE SEQUENCE</scope>
</reference>
<accession>A0A6J6BI33</accession>
<dbReference type="EMBL" id="CAEZSP010000008">
    <property type="protein sequence ID" value="CAB4538414.1"/>
    <property type="molecule type" value="Genomic_DNA"/>
</dbReference>
<gene>
    <name evidence="2" type="ORF">UFOPK1440_00305</name>
    <name evidence="3" type="ORF">UFOPK1946_00563</name>
</gene>
<evidence type="ECO:0000313" key="2">
    <source>
        <dbReference type="EMBL" id="CAB4538414.1"/>
    </source>
</evidence>
<organism evidence="2">
    <name type="scientific">freshwater metagenome</name>
    <dbReference type="NCBI Taxonomy" id="449393"/>
    <lineage>
        <taxon>unclassified sequences</taxon>
        <taxon>metagenomes</taxon>
        <taxon>ecological metagenomes</taxon>
    </lineage>
</organism>
<sequence>MHVSTLTASSPAFTALIWWLVPLAGVIGALVYILWVSKFKRKFEKGTSRSVNQFERFQNSFRDGIERDNEPKS</sequence>
<dbReference type="AlphaFoldDB" id="A0A6J6BI33"/>
<evidence type="ECO:0000313" key="3">
    <source>
        <dbReference type="EMBL" id="CAB4622278.1"/>
    </source>
</evidence>
<keyword evidence="1" id="KW-1133">Transmembrane helix</keyword>
<dbReference type="EMBL" id="CAEZVG010000021">
    <property type="protein sequence ID" value="CAB4622278.1"/>
    <property type="molecule type" value="Genomic_DNA"/>
</dbReference>
<name>A0A6J6BI33_9ZZZZ</name>
<protein>
    <submittedName>
        <fullName evidence="2">Unannotated protein</fullName>
    </submittedName>
</protein>
<proteinExistence type="predicted"/>
<feature type="transmembrane region" description="Helical" evidence="1">
    <location>
        <begin position="12"/>
        <end position="35"/>
    </location>
</feature>